<evidence type="ECO:0000256" key="3">
    <source>
        <dbReference type="SAM" id="MobiDB-lite"/>
    </source>
</evidence>
<dbReference type="RefSeq" id="WP_342200540.1">
    <property type="nucleotide sequence ID" value="NZ_JBCATE010000001.1"/>
</dbReference>
<keyword evidence="2" id="KW-0564">Palmitate</keyword>
<dbReference type="Proteomes" id="UP001576708">
    <property type="component" value="Unassembled WGS sequence"/>
</dbReference>
<comment type="subcellular location">
    <subcellularLocation>
        <location evidence="2">Cell outer membrane</location>
        <topology evidence="2">Lipid-anchor</topology>
    </subcellularLocation>
</comment>
<keyword evidence="2" id="KW-0449">Lipoprotein</keyword>
<evidence type="ECO:0000256" key="1">
    <source>
        <dbReference type="ARBA" id="ARBA00007613"/>
    </source>
</evidence>
<dbReference type="PANTHER" id="PTHR30203">
    <property type="entry name" value="OUTER MEMBRANE CATION EFFLUX PROTEIN"/>
    <property type="match status" value="1"/>
</dbReference>
<keyword evidence="2" id="KW-1134">Transmembrane beta strand</keyword>
<dbReference type="Gene3D" id="1.20.1600.10">
    <property type="entry name" value="Outer membrane efflux proteins (OEP)"/>
    <property type="match status" value="1"/>
</dbReference>
<organism evidence="4 5">
    <name type="scientific">Shewanella mangrovisoli</name>
    <dbReference type="NCBI Taxonomy" id="2864211"/>
    <lineage>
        <taxon>Bacteria</taxon>
        <taxon>Pseudomonadati</taxon>
        <taxon>Pseudomonadota</taxon>
        <taxon>Gammaproteobacteria</taxon>
        <taxon>Alteromonadales</taxon>
        <taxon>Shewanellaceae</taxon>
        <taxon>Shewanella</taxon>
    </lineage>
</organism>
<accession>A0ABV4VDT0</accession>
<keyword evidence="2" id="KW-0472">Membrane</keyword>
<comment type="similarity">
    <text evidence="1 2">Belongs to the outer membrane factor (OMF) (TC 1.B.17) family.</text>
</comment>
<comment type="caution">
    <text evidence="4">The sequence shown here is derived from an EMBL/GenBank/DDBJ whole genome shotgun (WGS) entry which is preliminary data.</text>
</comment>
<evidence type="ECO:0000313" key="4">
    <source>
        <dbReference type="EMBL" id="MFB2618444.1"/>
    </source>
</evidence>
<dbReference type="NCBIfam" id="TIGR01845">
    <property type="entry name" value="outer_NodT"/>
    <property type="match status" value="1"/>
</dbReference>
<proteinExistence type="inferred from homology"/>
<dbReference type="EMBL" id="JBHFGU010000001">
    <property type="protein sequence ID" value="MFB2618444.1"/>
    <property type="molecule type" value="Genomic_DNA"/>
</dbReference>
<sequence>MAIDHFVPRLVLGGVCALLSGCTVLGPDYLRPDVPEVQSWQSASSRLFSGATAASDYHQWWSQLNDPVLSSLIDEALQKNPDVRIAGLRILEAQAQLGIAESLKNPQLTQATAQWLGAGQTQSGNSTSGSSYGAAFNLGWEMDFWGKFQRSIESADANYFATIAQYDDVQVLMIAQVAQLYVSIRTLEARLQIAHENAQIQKRSLEITQHQFHSGNTAELDVQQAKTQYLSTLSTIPQLETNLRQSQNALSTLLARAPGALPEMASNTGVLPQGKLALVAEMPADLLRRRPDVRTAERQLAAQSGLIGITESDLYPSITLAGTLGISATGSGHSIFSWGAGPSISWNILDSGRLTNQILVEDARFEQLHERYRETVFKAAREVDDAAIAYANSATEITLLTQTGEAASRSLEIANTQYREGMADFQRVLDSQRALFSQQERLVNSRGAHIGNLITLYKALGGGWEPGRQRPLVTPAVDQKLRTRDEWVPYLDNPRFDANQPQAGSQPNAQPTSTIQKGIVND</sequence>
<evidence type="ECO:0000313" key="5">
    <source>
        <dbReference type="Proteomes" id="UP001576708"/>
    </source>
</evidence>
<keyword evidence="5" id="KW-1185">Reference proteome</keyword>
<name>A0ABV4VDT0_9GAMM</name>
<dbReference type="PANTHER" id="PTHR30203:SF32">
    <property type="entry name" value="CATION EFFLUX SYSTEM PROTEIN CUSC"/>
    <property type="match status" value="1"/>
</dbReference>
<evidence type="ECO:0000256" key="2">
    <source>
        <dbReference type="RuleBase" id="RU362097"/>
    </source>
</evidence>
<feature type="region of interest" description="Disordered" evidence="3">
    <location>
        <begin position="491"/>
        <end position="522"/>
    </location>
</feature>
<dbReference type="InterPro" id="IPR010131">
    <property type="entry name" value="MdtP/NodT-like"/>
</dbReference>
<protein>
    <submittedName>
        <fullName evidence="4">Efflux transporter outer membrane subunit</fullName>
    </submittedName>
</protein>
<dbReference type="Pfam" id="PF02321">
    <property type="entry name" value="OEP"/>
    <property type="match status" value="2"/>
</dbReference>
<gene>
    <name evidence="4" type="ORF">ACE02W_01290</name>
</gene>
<dbReference type="Gene3D" id="2.20.200.10">
    <property type="entry name" value="Outer membrane efflux proteins (OEP)"/>
    <property type="match status" value="1"/>
</dbReference>
<reference evidence="4 5" key="1">
    <citation type="submission" date="2024-09" db="EMBL/GenBank/DDBJ databases">
        <authorList>
            <person name="Zhang Y."/>
        </authorList>
    </citation>
    <scope>NUCLEOTIDE SEQUENCE [LARGE SCALE GENOMIC DNA]</scope>
    <source>
        <strain evidence="4 5">ZJ318</strain>
    </source>
</reference>
<feature type="compositionally biased region" description="Polar residues" evidence="3">
    <location>
        <begin position="499"/>
        <end position="516"/>
    </location>
</feature>
<keyword evidence="2" id="KW-0812">Transmembrane</keyword>
<dbReference type="SUPFAM" id="SSF56954">
    <property type="entry name" value="Outer membrane efflux proteins (OEP)"/>
    <property type="match status" value="1"/>
</dbReference>
<dbReference type="InterPro" id="IPR003423">
    <property type="entry name" value="OMP_efflux"/>
</dbReference>